<name>A0A2Z2KC81_9BACL</name>
<organism evidence="6 7">
    <name type="scientific">Paenibacillus donghaensis</name>
    <dbReference type="NCBI Taxonomy" id="414771"/>
    <lineage>
        <taxon>Bacteria</taxon>
        <taxon>Bacillati</taxon>
        <taxon>Bacillota</taxon>
        <taxon>Bacilli</taxon>
        <taxon>Bacillales</taxon>
        <taxon>Paenibacillaceae</taxon>
        <taxon>Paenibacillus</taxon>
    </lineage>
</organism>
<dbReference type="PANTHER" id="PTHR42939:SF2">
    <property type="entry name" value="ABC-TYPE TRANSPORTER ATP-BINDING PROTEIN ECSA"/>
    <property type="match status" value="1"/>
</dbReference>
<dbReference type="GO" id="GO:0016887">
    <property type="term" value="F:ATP hydrolysis activity"/>
    <property type="evidence" value="ECO:0007669"/>
    <property type="project" value="InterPro"/>
</dbReference>
<evidence type="ECO:0000256" key="3">
    <source>
        <dbReference type="ARBA" id="ARBA00022840"/>
    </source>
</evidence>
<gene>
    <name evidence="6" type="ORF">B9T62_01095</name>
</gene>
<evidence type="ECO:0000256" key="4">
    <source>
        <dbReference type="SAM" id="Coils"/>
    </source>
</evidence>
<protein>
    <submittedName>
        <fullName evidence="6">ABC transporter ATP-binding protein</fullName>
    </submittedName>
</protein>
<keyword evidence="4" id="KW-0175">Coiled coil</keyword>
<dbReference type="SUPFAM" id="SSF52540">
    <property type="entry name" value="P-loop containing nucleoside triphosphate hydrolases"/>
    <property type="match status" value="1"/>
</dbReference>
<evidence type="ECO:0000259" key="5">
    <source>
        <dbReference type="PROSITE" id="PS50893"/>
    </source>
</evidence>
<accession>A0A2Z2KC81</accession>
<keyword evidence="2" id="KW-0547">Nucleotide-binding</keyword>
<dbReference type="InterPro" id="IPR051782">
    <property type="entry name" value="ABC_Transporter_VariousFunc"/>
</dbReference>
<evidence type="ECO:0000313" key="7">
    <source>
        <dbReference type="Proteomes" id="UP000249890"/>
    </source>
</evidence>
<sequence length="234" mass="26358">MTVIVVDIQEGGYSSNEIIVKDIQFEISEGELVGLIGPNGAGKSTTIRSIIGLLPHVMGDISIKNGKGTYSYIPEQPILYEELTLNEHLIIALSSYEKNMADSQQEIDELLKKFRLEDFIHKYPTSFSKGMQQKVMLILSFLLKPDIYIIDEPFIGLDPIAIKDFLELINQERTRGAAVLMSTHVLDSAERICDRFILLNKGQISTIGTLEQIQEQYTLPQGTLFDCFHKMMQG</sequence>
<dbReference type="Proteomes" id="UP000249890">
    <property type="component" value="Chromosome"/>
</dbReference>
<keyword evidence="1" id="KW-0813">Transport</keyword>
<dbReference type="PROSITE" id="PS50893">
    <property type="entry name" value="ABC_TRANSPORTER_2"/>
    <property type="match status" value="1"/>
</dbReference>
<reference evidence="6 7" key="1">
    <citation type="submission" date="2017-06" db="EMBL/GenBank/DDBJ databases">
        <title>Complete genome sequence of Paenibacillus donghaensis KCTC 13049T isolated from East Sea sediment, South Korea.</title>
        <authorList>
            <person name="Jung B.K."/>
            <person name="Hong S.-J."/>
            <person name="Shin J.-H."/>
        </authorList>
    </citation>
    <scope>NUCLEOTIDE SEQUENCE [LARGE SCALE GENOMIC DNA]</scope>
    <source>
        <strain evidence="6 7">KCTC 13049</strain>
    </source>
</reference>
<evidence type="ECO:0000256" key="2">
    <source>
        <dbReference type="ARBA" id="ARBA00022741"/>
    </source>
</evidence>
<dbReference type="SMART" id="SM00382">
    <property type="entry name" value="AAA"/>
    <property type="match status" value="1"/>
</dbReference>
<dbReference type="GO" id="GO:0005524">
    <property type="term" value="F:ATP binding"/>
    <property type="evidence" value="ECO:0007669"/>
    <property type="project" value="UniProtKB-KW"/>
</dbReference>
<keyword evidence="7" id="KW-1185">Reference proteome</keyword>
<keyword evidence="3 6" id="KW-0067">ATP-binding</keyword>
<dbReference type="Gene3D" id="3.40.50.300">
    <property type="entry name" value="P-loop containing nucleotide triphosphate hydrolases"/>
    <property type="match status" value="1"/>
</dbReference>
<proteinExistence type="predicted"/>
<dbReference type="InterPro" id="IPR003439">
    <property type="entry name" value="ABC_transporter-like_ATP-bd"/>
</dbReference>
<evidence type="ECO:0000256" key="1">
    <source>
        <dbReference type="ARBA" id="ARBA00022448"/>
    </source>
</evidence>
<dbReference type="RefSeq" id="WP_087913564.1">
    <property type="nucleotide sequence ID" value="NZ_CP021780.1"/>
</dbReference>
<feature type="coiled-coil region" evidence="4">
    <location>
        <begin position="86"/>
        <end position="113"/>
    </location>
</feature>
<dbReference type="KEGG" id="pdh:B9T62_01095"/>
<dbReference type="CDD" id="cd03230">
    <property type="entry name" value="ABC_DR_subfamily_A"/>
    <property type="match status" value="1"/>
</dbReference>
<dbReference type="Pfam" id="PF00005">
    <property type="entry name" value="ABC_tran"/>
    <property type="match status" value="1"/>
</dbReference>
<dbReference type="AlphaFoldDB" id="A0A2Z2KC81"/>
<dbReference type="InterPro" id="IPR017871">
    <property type="entry name" value="ABC_transporter-like_CS"/>
</dbReference>
<feature type="domain" description="ABC transporter" evidence="5">
    <location>
        <begin position="3"/>
        <end position="226"/>
    </location>
</feature>
<evidence type="ECO:0000313" key="6">
    <source>
        <dbReference type="EMBL" id="ASA19539.1"/>
    </source>
</evidence>
<dbReference type="PROSITE" id="PS00211">
    <property type="entry name" value="ABC_TRANSPORTER_1"/>
    <property type="match status" value="1"/>
</dbReference>
<dbReference type="InterPro" id="IPR003593">
    <property type="entry name" value="AAA+_ATPase"/>
</dbReference>
<dbReference type="PANTHER" id="PTHR42939">
    <property type="entry name" value="ABC TRANSPORTER ATP-BINDING PROTEIN ALBC-RELATED"/>
    <property type="match status" value="1"/>
</dbReference>
<dbReference type="OrthoDB" id="9804819at2"/>
<dbReference type="EMBL" id="CP021780">
    <property type="protein sequence ID" value="ASA19539.1"/>
    <property type="molecule type" value="Genomic_DNA"/>
</dbReference>
<dbReference type="InterPro" id="IPR027417">
    <property type="entry name" value="P-loop_NTPase"/>
</dbReference>